<evidence type="ECO:0000256" key="1">
    <source>
        <dbReference type="ARBA" id="ARBA00005125"/>
    </source>
</evidence>
<dbReference type="InterPro" id="IPR036291">
    <property type="entry name" value="NAD(P)-bd_dom_sf"/>
</dbReference>
<protein>
    <submittedName>
        <fullName evidence="4">NAD-dependent epimerase/dehydratase family protein</fullName>
    </submittedName>
</protein>
<dbReference type="Proteomes" id="UP001596456">
    <property type="component" value="Unassembled WGS sequence"/>
</dbReference>
<accession>A0ABW2KWQ9</accession>
<proteinExistence type="inferred from homology"/>
<name>A0ABW2KWQ9_9PROT</name>
<comment type="caution">
    <text evidence="4">The sequence shown here is derived from an EMBL/GenBank/DDBJ whole genome shotgun (WGS) entry which is preliminary data.</text>
</comment>
<gene>
    <name evidence="4" type="ORF">ACFQPS_14505</name>
</gene>
<organism evidence="4 5">
    <name type="scientific">Rhodocista pekingensis</name>
    <dbReference type="NCBI Taxonomy" id="201185"/>
    <lineage>
        <taxon>Bacteria</taxon>
        <taxon>Pseudomonadati</taxon>
        <taxon>Pseudomonadota</taxon>
        <taxon>Alphaproteobacteria</taxon>
        <taxon>Rhodospirillales</taxon>
        <taxon>Azospirillaceae</taxon>
        <taxon>Rhodocista</taxon>
    </lineage>
</organism>
<dbReference type="Gene3D" id="3.40.50.720">
    <property type="entry name" value="NAD(P)-binding Rossmann-like Domain"/>
    <property type="match status" value="1"/>
</dbReference>
<evidence type="ECO:0000256" key="2">
    <source>
        <dbReference type="ARBA" id="ARBA00007637"/>
    </source>
</evidence>
<dbReference type="RefSeq" id="WP_377359936.1">
    <property type="nucleotide sequence ID" value="NZ_JBHTCM010000015.1"/>
</dbReference>
<sequence length="381" mass="40888">MSCRTAAGLSGTDLSAGEALARLPGPPDRPVLITGGAGFVGTNLADRLAREGRRVIVLDDLSRPGVERNLAWLRAMHGDRILPELTDIRDGDRLGRAVARSAAVFHLAAQVAVTTSLRDPVHDFEVNAGGTLRVLEAVRAQPEPPPLVFSSTNKVYGALPDLELVEEADRCRPADPGQAGGVREDRPLDFHSPYGCSKGAADQYVLDYARSYGLPATVFRMSCIYGPHQFGTEDQGWVAHFLIAAAEGRTITLFGSGRQVRDILHAEDLVDAFLLALGHRDAVAGRVFNIGGGPANAVSLREVLEQIAGLDGRLPAVEYGPWRTGDQPWYVADTSRFRQATGWTPGIAAADGIARLHRWLHGERPGLPLVEVVARSLPAAQ</sequence>
<keyword evidence="5" id="KW-1185">Reference proteome</keyword>
<reference evidence="5" key="1">
    <citation type="journal article" date="2019" name="Int. J. Syst. Evol. Microbiol.">
        <title>The Global Catalogue of Microorganisms (GCM) 10K type strain sequencing project: providing services to taxonomists for standard genome sequencing and annotation.</title>
        <authorList>
            <consortium name="The Broad Institute Genomics Platform"/>
            <consortium name="The Broad Institute Genome Sequencing Center for Infectious Disease"/>
            <person name="Wu L."/>
            <person name="Ma J."/>
        </authorList>
    </citation>
    <scope>NUCLEOTIDE SEQUENCE [LARGE SCALE GENOMIC DNA]</scope>
    <source>
        <strain evidence="5">CGMCC 1.16275</strain>
    </source>
</reference>
<dbReference type="EMBL" id="JBHTCM010000015">
    <property type="protein sequence ID" value="MFC7334377.1"/>
    <property type="molecule type" value="Genomic_DNA"/>
</dbReference>
<dbReference type="PANTHER" id="PTHR43000">
    <property type="entry name" value="DTDP-D-GLUCOSE 4,6-DEHYDRATASE-RELATED"/>
    <property type="match status" value="1"/>
</dbReference>
<dbReference type="Pfam" id="PF01370">
    <property type="entry name" value="Epimerase"/>
    <property type="match status" value="1"/>
</dbReference>
<dbReference type="InterPro" id="IPR001509">
    <property type="entry name" value="Epimerase_deHydtase"/>
</dbReference>
<evidence type="ECO:0000313" key="4">
    <source>
        <dbReference type="EMBL" id="MFC7334377.1"/>
    </source>
</evidence>
<comment type="similarity">
    <text evidence="2">Belongs to the NAD(P)-dependent epimerase/dehydratase family.</text>
</comment>
<evidence type="ECO:0000313" key="5">
    <source>
        <dbReference type="Proteomes" id="UP001596456"/>
    </source>
</evidence>
<comment type="pathway">
    <text evidence="1">Bacterial outer membrane biogenesis; LPS O-antigen biosynthesis.</text>
</comment>
<evidence type="ECO:0000259" key="3">
    <source>
        <dbReference type="Pfam" id="PF01370"/>
    </source>
</evidence>
<dbReference type="SUPFAM" id="SSF51735">
    <property type="entry name" value="NAD(P)-binding Rossmann-fold domains"/>
    <property type="match status" value="1"/>
</dbReference>
<feature type="domain" description="NAD-dependent epimerase/dehydratase" evidence="3">
    <location>
        <begin position="31"/>
        <end position="291"/>
    </location>
</feature>